<dbReference type="InterPro" id="IPR037528">
    <property type="entry name" value="ArgB"/>
</dbReference>
<keyword evidence="7 9" id="KW-0067">ATP-binding</keyword>
<comment type="pathway">
    <text evidence="1 9">Amino-acid biosynthesis; L-arginine biosynthesis; N(2)-acetyl-L-ornithine from L-glutamate: step 2/4.</text>
</comment>
<comment type="catalytic activity">
    <reaction evidence="8 9">
        <text>N-acetyl-L-glutamate + ATP = N-acetyl-L-glutamyl 5-phosphate + ADP</text>
        <dbReference type="Rhea" id="RHEA:14629"/>
        <dbReference type="ChEBI" id="CHEBI:30616"/>
        <dbReference type="ChEBI" id="CHEBI:44337"/>
        <dbReference type="ChEBI" id="CHEBI:57936"/>
        <dbReference type="ChEBI" id="CHEBI:456216"/>
        <dbReference type="EC" id="2.7.2.8"/>
    </reaction>
</comment>
<keyword evidence="12" id="KW-1185">Reference proteome</keyword>
<gene>
    <name evidence="9" type="primary">argB</name>
    <name evidence="11" type="ORF">SAMN02927930_01544</name>
</gene>
<proteinExistence type="inferred from homology"/>
<keyword evidence="5 9" id="KW-0547">Nucleotide-binding</keyword>
<dbReference type="STRING" id="1159017.SAMN02927930_01544"/>
<comment type="subcellular location">
    <subcellularLocation>
        <location evidence="9">Cytoplasm</location>
    </subcellularLocation>
</comment>
<sequence length="255" mass="26850">MSSPLVIKVGGRVLQNADHLHQLLTTIEQLARLRALVLVHGGGDQVQSLLNQLGFTSEKVDGQRITLAEHIPMVTGVLAGDINSQLVALAQQHQLNAVGLTLAAGHSVTCEVDHSRGCVGVPSPQDATLLELLLDKNFLPIISSIGVGPNGERLNVNADLAAAAIAQLLHADLILLTDVPGILDHQGELIDTIDAHHAQTLMTNGTVRDGMLVKLTAALQAAQASRRSIAVAGWQDAKALTRLARGEAAGTRIRL</sequence>
<keyword evidence="2 9" id="KW-0055">Arginine biosynthesis</keyword>
<dbReference type="EC" id="2.7.2.8" evidence="9"/>
<feature type="binding site" evidence="9">
    <location>
        <position position="155"/>
    </location>
    <ligand>
        <name>substrate</name>
    </ligand>
</feature>
<dbReference type="GO" id="GO:0005737">
    <property type="term" value="C:cytoplasm"/>
    <property type="evidence" value="ECO:0007669"/>
    <property type="project" value="UniProtKB-SubCell"/>
</dbReference>
<reference evidence="12" key="1">
    <citation type="submission" date="2016-10" db="EMBL/GenBank/DDBJ databases">
        <authorList>
            <person name="Varghese N."/>
            <person name="Submissions S."/>
        </authorList>
    </citation>
    <scope>NUCLEOTIDE SEQUENCE [LARGE SCALE GENOMIC DNA]</scope>
    <source>
        <strain evidence="12">CGMCC 1.10824</strain>
    </source>
</reference>
<comment type="similarity">
    <text evidence="9">Belongs to the acetylglutamate kinase family. ArgB subfamily.</text>
</comment>
<feature type="site" description="Transition state stabilizer" evidence="9">
    <location>
        <position position="8"/>
    </location>
</feature>
<keyword evidence="9" id="KW-0963">Cytoplasm</keyword>
<evidence type="ECO:0000256" key="6">
    <source>
        <dbReference type="ARBA" id="ARBA00022777"/>
    </source>
</evidence>
<evidence type="ECO:0000256" key="5">
    <source>
        <dbReference type="ARBA" id="ARBA00022741"/>
    </source>
</evidence>
<evidence type="ECO:0000256" key="4">
    <source>
        <dbReference type="ARBA" id="ARBA00022679"/>
    </source>
</evidence>
<evidence type="ECO:0000313" key="12">
    <source>
        <dbReference type="Proteomes" id="UP000199626"/>
    </source>
</evidence>
<keyword evidence="4 9" id="KW-0808">Transferase</keyword>
<dbReference type="InterPro" id="IPR036393">
    <property type="entry name" value="AceGlu_kinase-like_sf"/>
</dbReference>
<dbReference type="GO" id="GO:0005524">
    <property type="term" value="F:ATP binding"/>
    <property type="evidence" value="ECO:0007669"/>
    <property type="project" value="UniProtKB-UniRule"/>
</dbReference>
<dbReference type="Proteomes" id="UP000199626">
    <property type="component" value="Unassembled WGS sequence"/>
</dbReference>
<accession>A0A1G6D5H2</accession>
<dbReference type="PANTHER" id="PTHR23342">
    <property type="entry name" value="N-ACETYLGLUTAMATE SYNTHASE"/>
    <property type="match status" value="1"/>
</dbReference>
<evidence type="ECO:0000256" key="2">
    <source>
        <dbReference type="ARBA" id="ARBA00022571"/>
    </source>
</evidence>
<comment type="function">
    <text evidence="9">Catalyzes the ATP-dependent phosphorylation of N-acetyl-L-glutamate.</text>
</comment>
<dbReference type="InterPro" id="IPR004662">
    <property type="entry name" value="AcgluKinase_fam"/>
</dbReference>
<evidence type="ECO:0000256" key="3">
    <source>
        <dbReference type="ARBA" id="ARBA00022605"/>
    </source>
</evidence>
<dbReference type="EMBL" id="FMXN01000008">
    <property type="protein sequence ID" value="SDB40309.1"/>
    <property type="molecule type" value="Genomic_DNA"/>
</dbReference>
<dbReference type="AlphaFoldDB" id="A0A1G6D5H2"/>
<organism evidence="11 12">
    <name type="scientific">Pseudidiomarina indica</name>
    <dbReference type="NCBI Taxonomy" id="1159017"/>
    <lineage>
        <taxon>Bacteria</taxon>
        <taxon>Pseudomonadati</taxon>
        <taxon>Pseudomonadota</taxon>
        <taxon>Gammaproteobacteria</taxon>
        <taxon>Alteromonadales</taxon>
        <taxon>Idiomarinaceae</taxon>
        <taxon>Pseudidiomarina</taxon>
    </lineage>
</organism>
<dbReference type="SUPFAM" id="SSF53633">
    <property type="entry name" value="Carbamate kinase-like"/>
    <property type="match status" value="1"/>
</dbReference>
<dbReference type="NCBIfam" id="TIGR00761">
    <property type="entry name" value="argB"/>
    <property type="match status" value="1"/>
</dbReference>
<dbReference type="OrthoDB" id="5915023at2"/>
<evidence type="ECO:0000313" key="11">
    <source>
        <dbReference type="EMBL" id="SDB40309.1"/>
    </source>
</evidence>
<protein>
    <recommendedName>
        <fullName evidence="9">Acetylglutamate kinase</fullName>
        <ecNumber evidence="9">2.7.2.8</ecNumber>
    </recommendedName>
    <alternativeName>
        <fullName evidence="9">N-acetyl-L-glutamate 5-phosphotransferase</fullName>
    </alternativeName>
    <alternativeName>
        <fullName evidence="9">NAG kinase</fullName>
        <shortName evidence="9">NAGK</shortName>
    </alternativeName>
</protein>
<dbReference type="PANTHER" id="PTHR23342:SF0">
    <property type="entry name" value="N-ACETYLGLUTAMATE SYNTHASE, MITOCHONDRIAL"/>
    <property type="match status" value="1"/>
</dbReference>
<feature type="domain" description="Aspartate/glutamate/uridylate kinase" evidence="10">
    <location>
        <begin position="5"/>
        <end position="231"/>
    </location>
</feature>
<dbReference type="GO" id="GO:0042450">
    <property type="term" value="P:L-arginine biosynthetic process via ornithine"/>
    <property type="evidence" value="ECO:0007669"/>
    <property type="project" value="UniProtKB-UniRule"/>
</dbReference>
<evidence type="ECO:0000256" key="7">
    <source>
        <dbReference type="ARBA" id="ARBA00022840"/>
    </source>
</evidence>
<evidence type="ECO:0000259" key="10">
    <source>
        <dbReference type="Pfam" id="PF00696"/>
    </source>
</evidence>
<dbReference type="InterPro" id="IPR001048">
    <property type="entry name" value="Asp/Glu/Uridylate_kinase"/>
</dbReference>
<dbReference type="Gene3D" id="3.40.1160.10">
    <property type="entry name" value="Acetylglutamate kinase-like"/>
    <property type="match status" value="1"/>
</dbReference>
<keyword evidence="6 9" id="KW-0418">Kinase</keyword>
<evidence type="ECO:0000256" key="1">
    <source>
        <dbReference type="ARBA" id="ARBA00004828"/>
    </source>
</evidence>
<dbReference type="RefSeq" id="WP_092593366.1">
    <property type="nucleotide sequence ID" value="NZ_FMXN01000008.1"/>
</dbReference>
<dbReference type="GO" id="GO:0003991">
    <property type="term" value="F:acetylglutamate kinase activity"/>
    <property type="evidence" value="ECO:0007669"/>
    <property type="project" value="UniProtKB-UniRule"/>
</dbReference>
<dbReference type="PIRSF" id="PIRSF000728">
    <property type="entry name" value="NAGK"/>
    <property type="match status" value="1"/>
</dbReference>
<dbReference type="UniPathway" id="UPA00068">
    <property type="reaction ID" value="UER00107"/>
</dbReference>
<feature type="site" description="Transition state stabilizer" evidence="9">
    <location>
        <position position="214"/>
    </location>
</feature>
<feature type="binding site" evidence="9">
    <location>
        <position position="64"/>
    </location>
    <ligand>
        <name>substrate</name>
    </ligand>
</feature>
<dbReference type="Pfam" id="PF00696">
    <property type="entry name" value="AA_kinase"/>
    <property type="match status" value="1"/>
</dbReference>
<keyword evidence="3 9" id="KW-0028">Amino-acid biosynthesis</keyword>
<dbReference type="HAMAP" id="MF_00082">
    <property type="entry name" value="ArgB"/>
    <property type="match status" value="1"/>
</dbReference>
<evidence type="ECO:0000256" key="9">
    <source>
        <dbReference type="HAMAP-Rule" id="MF_00082"/>
    </source>
</evidence>
<evidence type="ECO:0000256" key="8">
    <source>
        <dbReference type="ARBA" id="ARBA00048141"/>
    </source>
</evidence>
<feature type="binding site" evidence="9">
    <location>
        <begin position="42"/>
        <end position="43"/>
    </location>
    <ligand>
        <name>substrate</name>
    </ligand>
</feature>
<name>A0A1G6D5H2_9GAMM</name>